<reference evidence="3" key="1">
    <citation type="submission" date="2021-06" db="EMBL/GenBank/DDBJ databases">
        <authorList>
            <person name="Kallberg Y."/>
            <person name="Tangrot J."/>
            <person name="Rosling A."/>
        </authorList>
    </citation>
    <scope>NUCLEOTIDE SEQUENCE</scope>
    <source>
        <strain evidence="3">MT106</strain>
    </source>
</reference>
<dbReference type="OrthoDB" id="120976at2759"/>
<evidence type="ECO:0000259" key="2">
    <source>
        <dbReference type="PROSITE" id="PS50003"/>
    </source>
</evidence>
<dbReference type="InterPro" id="IPR001611">
    <property type="entry name" value="Leu-rich_rpt"/>
</dbReference>
<dbReference type="PROSITE" id="PS50003">
    <property type="entry name" value="PH_DOMAIN"/>
    <property type="match status" value="1"/>
</dbReference>
<dbReference type="GO" id="GO:0005886">
    <property type="term" value="C:plasma membrane"/>
    <property type="evidence" value="ECO:0007669"/>
    <property type="project" value="TreeGrafter"/>
</dbReference>
<dbReference type="InterPro" id="IPR051279">
    <property type="entry name" value="PP1-Reg/Actin-Interact_Protein"/>
</dbReference>
<dbReference type="Proteomes" id="UP000789831">
    <property type="component" value="Unassembled WGS sequence"/>
</dbReference>
<dbReference type="EMBL" id="CAJVPL010001420">
    <property type="protein sequence ID" value="CAG8570342.1"/>
    <property type="molecule type" value="Genomic_DNA"/>
</dbReference>
<dbReference type="InterPro" id="IPR057334">
    <property type="entry name" value="PH_2nd_LRR"/>
</dbReference>
<proteinExistence type="predicted"/>
<dbReference type="Gene3D" id="3.80.10.10">
    <property type="entry name" value="Ribonuclease Inhibitor"/>
    <property type="match status" value="1"/>
</dbReference>
<dbReference type="GO" id="GO:0016477">
    <property type="term" value="P:cell migration"/>
    <property type="evidence" value="ECO:0007669"/>
    <property type="project" value="TreeGrafter"/>
</dbReference>
<dbReference type="GO" id="GO:0034315">
    <property type="term" value="P:regulation of Arp2/3 complex-mediated actin nucleation"/>
    <property type="evidence" value="ECO:0007669"/>
    <property type="project" value="TreeGrafter"/>
</dbReference>
<keyword evidence="4" id="KW-1185">Reference proteome</keyword>
<organism evidence="3 4">
    <name type="scientific">Ambispora gerdemannii</name>
    <dbReference type="NCBI Taxonomy" id="144530"/>
    <lineage>
        <taxon>Eukaryota</taxon>
        <taxon>Fungi</taxon>
        <taxon>Fungi incertae sedis</taxon>
        <taxon>Mucoromycota</taxon>
        <taxon>Glomeromycotina</taxon>
        <taxon>Glomeromycetes</taxon>
        <taxon>Archaeosporales</taxon>
        <taxon>Ambisporaceae</taxon>
        <taxon>Ambispora</taxon>
    </lineage>
</organism>
<accession>A0A9N9FZ41</accession>
<sequence>MSEYSHDSNTSNYSEDDSLRDYSDNMSTENLPRCRSQNSITTSTTESGLREDMTKICKGKLIRGGGHMNRRQRREYVVLTTNLVLGFKSYRRAHEYFNTIDGNENSKVPMKYILFDLYDVLAVHTSSSRLQIKIDYEHHNPNEEIRVLRYVTFTAENADEHRKWLINLCKTIRPRTSRPIIILPQLQTKVSDTLMLQAELPERSEKLVMFRVMAANKIHEERQIVTLALGKNNLFIFSLNNEVQQIGLLSISHIILEGQDDTIQLTIRKPYEKSQTIYIASSACELILREIQTAIKSLTPWYKQPLYQIDVPSPLTIKSGSLTKKSDYATSSDGGFNRLLEAFCKSYGVKRERISVKITKSNLVAFQNGSNSTKANGVEPANEISPPGIRITILAPNIKYTANELLAILRAMRHNLLIHEIIFKCGSITALETIDPYSDQSIDQDQIAATIFPNTPMNVLLMELYYILSGSTTLIKLDLSNCNIKSLESTAAGTLSAIGAALKSQRTGIEMLHLGGNQISSRDISLLVQGIQVHNKPIKVLDLSSNSLREEAVNNVLGNLLTRFPTGLELLDLNGNYLNIETRLLNNIFMHFRSIRVLRLGYSLNPNFILNLPKIKINTITDLVFSGTTMSPNSALMIAEYIGSGNMSANLKTLALENCNLSGENISKILEAIAQNKRRDIRLLAGGNPINQTTPDFEKFSNCVANDKTPNWLGLSRVKWSESQLRTFLESLCSNQVINVLDLSFPILAWEIDDTTAASFRKVLSSQNNTLRELNLAGEDVSATNATTRDYTRFGPKLGKALDGLKKNTTLQKLDLTGNHFGDEGARKLSNSLRENTSLREIGIDDNLIEGSGFVNLCVSIATNKTIIYMSEPKEDLKKYIAARTIDLGLLTREESAIEFSYRGAGFFGRRELKEKLAICRTGREATEQMITKIDKMMKESQAKINANRREMQQSSSITPAATIDVRVNGTSWGYAETENASAIGVNLVVSRRTSSGNVSQIASVRLPQHSNPVMDSGSNPVTGNGSTTLTRGNSL</sequence>
<dbReference type="InterPro" id="IPR001849">
    <property type="entry name" value="PH_domain"/>
</dbReference>
<evidence type="ECO:0000313" key="3">
    <source>
        <dbReference type="EMBL" id="CAG8570342.1"/>
    </source>
</evidence>
<dbReference type="PANTHER" id="PTHR24112:SF66">
    <property type="entry name" value="LEUCINE-RICH REPEAT, ISOFORM F"/>
    <property type="match status" value="1"/>
</dbReference>
<dbReference type="AlphaFoldDB" id="A0A9N9FZ41"/>
<dbReference type="Pfam" id="PF25353">
    <property type="entry name" value="PH_2nd_LRR"/>
    <property type="match status" value="1"/>
</dbReference>
<feature type="region of interest" description="Disordered" evidence="1">
    <location>
        <begin position="1"/>
        <end position="48"/>
    </location>
</feature>
<dbReference type="Pfam" id="PF13516">
    <property type="entry name" value="LRR_6"/>
    <property type="match status" value="1"/>
</dbReference>
<name>A0A9N9FZ41_9GLOM</name>
<evidence type="ECO:0000256" key="1">
    <source>
        <dbReference type="SAM" id="MobiDB-lite"/>
    </source>
</evidence>
<dbReference type="PANTHER" id="PTHR24112">
    <property type="entry name" value="LEUCINE-RICH REPEAT, ISOFORM F-RELATED"/>
    <property type="match status" value="1"/>
</dbReference>
<comment type="caution">
    <text evidence="3">The sequence shown here is derived from an EMBL/GenBank/DDBJ whole genome shotgun (WGS) entry which is preliminary data.</text>
</comment>
<gene>
    <name evidence="3" type="ORF">AGERDE_LOCUS7606</name>
</gene>
<evidence type="ECO:0000313" key="4">
    <source>
        <dbReference type="Proteomes" id="UP000789831"/>
    </source>
</evidence>
<dbReference type="SUPFAM" id="SSF52047">
    <property type="entry name" value="RNI-like"/>
    <property type="match status" value="2"/>
</dbReference>
<protein>
    <submittedName>
        <fullName evidence="3">6601_t:CDS:1</fullName>
    </submittedName>
</protein>
<dbReference type="SMART" id="SM00368">
    <property type="entry name" value="LRR_RI"/>
    <property type="match status" value="6"/>
</dbReference>
<feature type="region of interest" description="Disordered" evidence="1">
    <location>
        <begin position="1007"/>
        <end position="1036"/>
    </location>
</feature>
<feature type="compositionally biased region" description="Polar residues" evidence="1">
    <location>
        <begin position="24"/>
        <end position="47"/>
    </location>
</feature>
<feature type="domain" description="PH" evidence="2">
    <location>
        <begin position="54"/>
        <end position="173"/>
    </location>
</feature>
<dbReference type="InterPro" id="IPR032675">
    <property type="entry name" value="LRR_dom_sf"/>
</dbReference>